<comment type="subcellular location">
    <subcellularLocation>
        <location evidence="1">Cell membrane</location>
        <topology evidence="1">Multi-pass membrane protein</topology>
    </subcellularLocation>
</comment>
<protein>
    <submittedName>
        <fullName evidence="8">DoxX family protein</fullName>
    </submittedName>
</protein>
<evidence type="ECO:0000313" key="9">
    <source>
        <dbReference type="Proteomes" id="UP001370348"/>
    </source>
</evidence>
<keyword evidence="5 7" id="KW-1133">Transmembrane helix</keyword>
<evidence type="ECO:0000256" key="2">
    <source>
        <dbReference type="ARBA" id="ARBA00006679"/>
    </source>
</evidence>
<sequence length="177" mass="19061">MRQLALFFRPAATPSQARIALRAAVGGVFLVSGIIKLLYENQGVGRFTRIGLPLAAQLARFVSVVEIVAGGLLLVGLFTRLATVPLMVDMLVAIVTTKVPLLFGVGPEPVSAMPKIGFWAFAYQVRLDITMLCACGYLLAVGAGLWSFDALLMRRRWSTSLLGQVHHDTEVGPHTVA</sequence>
<gene>
    <name evidence="8" type="ORF">LZC94_33005</name>
</gene>
<dbReference type="PANTHER" id="PTHR33452">
    <property type="entry name" value="OXIDOREDUCTASE CATD-RELATED"/>
    <property type="match status" value="1"/>
</dbReference>
<keyword evidence="3" id="KW-1003">Cell membrane</keyword>
<accession>A0ABZ2LUI0</accession>
<feature type="transmembrane region" description="Helical" evidence="7">
    <location>
        <begin position="20"/>
        <end position="39"/>
    </location>
</feature>
<organism evidence="8 9">
    <name type="scientific">Pendulispora albinea</name>
    <dbReference type="NCBI Taxonomy" id="2741071"/>
    <lineage>
        <taxon>Bacteria</taxon>
        <taxon>Pseudomonadati</taxon>
        <taxon>Myxococcota</taxon>
        <taxon>Myxococcia</taxon>
        <taxon>Myxococcales</taxon>
        <taxon>Sorangiineae</taxon>
        <taxon>Pendulisporaceae</taxon>
        <taxon>Pendulispora</taxon>
    </lineage>
</organism>
<keyword evidence="9" id="KW-1185">Reference proteome</keyword>
<evidence type="ECO:0000256" key="3">
    <source>
        <dbReference type="ARBA" id="ARBA00022475"/>
    </source>
</evidence>
<dbReference type="InterPro" id="IPR032808">
    <property type="entry name" value="DoxX"/>
</dbReference>
<dbReference type="Pfam" id="PF07681">
    <property type="entry name" value="DoxX"/>
    <property type="match status" value="1"/>
</dbReference>
<feature type="transmembrane region" description="Helical" evidence="7">
    <location>
        <begin position="59"/>
        <end position="79"/>
    </location>
</feature>
<keyword evidence="4 7" id="KW-0812">Transmembrane</keyword>
<dbReference type="PANTHER" id="PTHR33452:SF1">
    <property type="entry name" value="INNER MEMBRANE PROTEIN YPHA-RELATED"/>
    <property type="match status" value="1"/>
</dbReference>
<evidence type="ECO:0000256" key="7">
    <source>
        <dbReference type="SAM" id="Phobius"/>
    </source>
</evidence>
<dbReference type="Proteomes" id="UP001370348">
    <property type="component" value="Chromosome"/>
</dbReference>
<evidence type="ECO:0000256" key="5">
    <source>
        <dbReference type="ARBA" id="ARBA00022989"/>
    </source>
</evidence>
<feature type="transmembrane region" description="Helical" evidence="7">
    <location>
        <begin position="125"/>
        <end position="148"/>
    </location>
</feature>
<keyword evidence="6 7" id="KW-0472">Membrane</keyword>
<comment type="similarity">
    <text evidence="2">Belongs to the DoxX family.</text>
</comment>
<evidence type="ECO:0000313" key="8">
    <source>
        <dbReference type="EMBL" id="WXB12657.1"/>
    </source>
</evidence>
<evidence type="ECO:0000256" key="6">
    <source>
        <dbReference type="ARBA" id="ARBA00023136"/>
    </source>
</evidence>
<evidence type="ECO:0000256" key="1">
    <source>
        <dbReference type="ARBA" id="ARBA00004651"/>
    </source>
</evidence>
<dbReference type="RefSeq" id="WP_394822278.1">
    <property type="nucleotide sequence ID" value="NZ_CP089984.1"/>
</dbReference>
<proteinExistence type="inferred from homology"/>
<dbReference type="EMBL" id="CP089984">
    <property type="protein sequence ID" value="WXB12657.1"/>
    <property type="molecule type" value="Genomic_DNA"/>
</dbReference>
<feature type="transmembrane region" description="Helical" evidence="7">
    <location>
        <begin position="86"/>
        <end position="105"/>
    </location>
</feature>
<reference evidence="8 9" key="1">
    <citation type="submission" date="2021-12" db="EMBL/GenBank/DDBJ databases">
        <title>Discovery of the Pendulisporaceae a myxobacterial family with distinct sporulation behavior and unique specialized metabolism.</title>
        <authorList>
            <person name="Garcia R."/>
            <person name="Popoff A."/>
            <person name="Bader C.D."/>
            <person name="Loehr J."/>
            <person name="Walesch S."/>
            <person name="Walt C."/>
            <person name="Boldt J."/>
            <person name="Bunk B."/>
            <person name="Haeckl F.J.F.P.J."/>
            <person name="Gunesch A.P."/>
            <person name="Birkelbach J."/>
            <person name="Nuebel U."/>
            <person name="Pietschmann T."/>
            <person name="Bach T."/>
            <person name="Mueller R."/>
        </authorList>
    </citation>
    <scope>NUCLEOTIDE SEQUENCE [LARGE SCALE GENOMIC DNA]</scope>
    <source>
        <strain evidence="8 9">MSr11954</strain>
    </source>
</reference>
<dbReference type="InterPro" id="IPR051907">
    <property type="entry name" value="DoxX-like_oxidoreductase"/>
</dbReference>
<evidence type="ECO:0000256" key="4">
    <source>
        <dbReference type="ARBA" id="ARBA00022692"/>
    </source>
</evidence>
<name>A0ABZ2LUI0_9BACT</name>